<protein>
    <submittedName>
        <fullName evidence="2">Uncharacterized protein</fullName>
    </submittedName>
</protein>
<name>A0AAW2HTH5_9NEOP</name>
<reference evidence="2" key="1">
    <citation type="journal article" date="2024" name="Gigascience">
        <title>Chromosome-level genome of the poultry shaft louse Menopon gallinae provides insight into the host-switching and adaptive evolution of parasitic lice.</title>
        <authorList>
            <person name="Xu Y."/>
            <person name="Ma L."/>
            <person name="Liu S."/>
            <person name="Liang Y."/>
            <person name="Liu Q."/>
            <person name="He Z."/>
            <person name="Tian L."/>
            <person name="Duan Y."/>
            <person name="Cai W."/>
            <person name="Li H."/>
            <person name="Song F."/>
        </authorList>
    </citation>
    <scope>NUCLEOTIDE SEQUENCE</scope>
    <source>
        <strain evidence="2">Cailab_2023a</strain>
    </source>
</reference>
<dbReference type="AlphaFoldDB" id="A0AAW2HTH5"/>
<accession>A0AAW2HTH5</accession>
<sequence>MDVFGILASDDPNVIQTEFRADLVSQTRRSAKKDSEDGNLSLEEINQKRGKGRTGWPQHVWALELKQEQTLQASYE</sequence>
<evidence type="ECO:0000256" key="1">
    <source>
        <dbReference type="SAM" id="MobiDB-lite"/>
    </source>
</evidence>
<gene>
    <name evidence="2" type="ORF">PYX00_005849</name>
</gene>
<evidence type="ECO:0000313" key="2">
    <source>
        <dbReference type="EMBL" id="KAL0273092.1"/>
    </source>
</evidence>
<feature type="region of interest" description="Disordered" evidence="1">
    <location>
        <begin position="28"/>
        <end position="54"/>
    </location>
</feature>
<comment type="caution">
    <text evidence="2">The sequence shown here is derived from an EMBL/GenBank/DDBJ whole genome shotgun (WGS) entry which is preliminary data.</text>
</comment>
<dbReference type="EMBL" id="JARGDH010000003">
    <property type="protein sequence ID" value="KAL0273092.1"/>
    <property type="molecule type" value="Genomic_DNA"/>
</dbReference>
<organism evidence="2">
    <name type="scientific">Menopon gallinae</name>
    <name type="common">poultry shaft louse</name>
    <dbReference type="NCBI Taxonomy" id="328185"/>
    <lineage>
        <taxon>Eukaryota</taxon>
        <taxon>Metazoa</taxon>
        <taxon>Ecdysozoa</taxon>
        <taxon>Arthropoda</taxon>
        <taxon>Hexapoda</taxon>
        <taxon>Insecta</taxon>
        <taxon>Pterygota</taxon>
        <taxon>Neoptera</taxon>
        <taxon>Paraneoptera</taxon>
        <taxon>Psocodea</taxon>
        <taxon>Troctomorpha</taxon>
        <taxon>Phthiraptera</taxon>
        <taxon>Amblycera</taxon>
        <taxon>Menoponidae</taxon>
        <taxon>Menopon</taxon>
    </lineage>
</organism>
<proteinExistence type="predicted"/>